<dbReference type="InterPro" id="IPR035899">
    <property type="entry name" value="DBL_dom_sf"/>
</dbReference>
<proteinExistence type="predicted"/>
<protein>
    <recommendedName>
        <fullName evidence="8">CNH domain-containing protein</fullName>
    </recommendedName>
</protein>
<dbReference type="PROSITE" id="PS00741">
    <property type="entry name" value="DH_1"/>
    <property type="match status" value="1"/>
</dbReference>
<dbReference type="SMART" id="SM00325">
    <property type="entry name" value="RhoGEF"/>
    <property type="match status" value="1"/>
</dbReference>
<evidence type="ECO:0000259" key="5">
    <source>
        <dbReference type="PROSITE" id="PS50219"/>
    </source>
</evidence>
<dbReference type="Gene3D" id="2.30.29.30">
    <property type="entry name" value="Pleckstrin-homology domain (PH domain)/Phosphotyrosine-binding domain (PTB)"/>
    <property type="match status" value="1"/>
</dbReference>
<dbReference type="Pfam" id="PF00621">
    <property type="entry name" value="RhoGEF"/>
    <property type="match status" value="1"/>
</dbReference>
<sequence>MATPVGRPLSQYDLDFSLNNNHDHPAALSRPSTYSAQSGHVAFPEPQLYRSVSQSSTPRSFGAAGSEMRGHRSNRSEAYAHAPGSISRNESTASFASYLSVDDYNDYDSVSGESYDEHAYSYDSHDTPVYNDSVVSLSQDLADVSLESEEGLKRFQSGKLAEADQEWHRLVPEAAREALGNQEVQRQSVIFEIIKSERDYVSDLEAVRDVYIDPLRTANQPIIKTSLLKGFITQVFGNVDQILAHHQLMLAALFARQRDQHPLIQSIADIILDTTLKSTFRATYEVYIKHYPLSEAHHRKELNRNSDYRHFIHSAASDPRIRKRDLVTFLSRPVTRLPRLNLLVEQLHKLTEKEYDHPDLDTLPTISGILKDFIKSTQPGIEAAENKVKFWALCESLVYRKGEIIDLDLYNDNRTLVYAGSTLRKTREDSTFTGWSDLHVALLDHYFLLTREEKRPNGTTKYYMVSRPLPLAYLRLGSFNGATDTRRARQDQCGLLDGLRSRTEILYPFTIYHASNKMNRRYTLYVTSEAIRKKWQAAFLNTLAVYKARAEGNMFFSPQKLSEGFFRMAGPGTNGIMGRLTGGVSNAAPFEAHGRKYIAVSCPSGIYVGRRGREEFRRVLPFGSSYIVAISRLAGKTFNRFVILHEGVLFSYALDILARVAFGEATAEVLDASLQKIAGHDSNTVSFFRVSVVGSRVLLIYAAKKMLQVSLSLHVLEVIDSPEAILSPRRGGPSKHPSSFRRFGEPGYVPKDAHNITTLTKTVGICTTDGIVIVNPTNLANSSAAIVPDFTKQNTDLAMSALKTKVDRARPLGIVPCDSSELLVVYDTLGCYITRHGEPSRKSGYMKWETPAISFAARGEHVLLFSHNFVEVRKKCTGLLVQTLEGAGIRLLYAPPTSVSEPILVAMRGEKANAEGADDKIVELVETSEIASSTASSPMSSAAMWDEWDL</sequence>
<keyword evidence="1" id="KW-0344">Guanine-nucleotide releasing factor</keyword>
<dbReference type="InterPro" id="IPR052233">
    <property type="entry name" value="Rho-type_GEFs"/>
</dbReference>
<evidence type="ECO:0000256" key="1">
    <source>
        <dbReference type="ARBA" id="ARBA00022658"/>
    </source>
</evidence>
<dbReference type="InterPro" id="IPR001331">
    <property type="entry name" value="GDS_CDC24_CS"/>
</dbReference>
<gene>
    <name evidence="6" type="ORF">BD626DRAFT_547079</name>
</gene>
<keyword evidence="7" id="KW-1185">Reference proteome</keyword>
<evidence type="ECO:0000259" key="4">
    <source>
        <dbReference type="PROSITE" id="PS50010"/>
    </source>
</evidence>
<evidence type="ECO:0000259" key="3">
    <source>
        <dbReference type="PROSITE" id="PS50003"/>
    </source>
</evidence>
<reference evidence="6 7" key="1">
    <citation type="journal article" date="2019" name="New Phytol.">
        <title>Comparative genomics reveals unique wood-decay strategies and fruiting body development in the Schizophyllaceae.</title>
        <authorList>
            <person name="Almasi E."/>
            <person name="Sahu N."/>
            <person name="Krizsan K."/>
            <person name="Balint B."/>
            <person name="Kovacs G.M."/>
            <person name="Kiss B."/>
            <person name="Cseklye J."/>
            <person name="Drula E."/>
            <person name="Henrissat B."/>
            <person name="Nagy I."/>
            <person name="Chovatia M."/>
            <person name="Adam C."/>
            <person name="LaButti K."/>
            <person name="Lipzen A."/>
            <person name="Riley R."/>
            <person name="Grigoriev I.V."/>
            <person name="Nagy L.G."/>
        </authorList>
    </citation>
    <scope>NUCLEOTIDE SEQUENCE [LARGE SCALE GENOMIC DNA]</scope>
    <source>
        <strain evidence="6 7">NL-1724</strain>
    </source>
</reference>
<dbReference type="PANTHER" id="PTHR46572:SF1">
    <property type="entry name" value="RHO1 GUANINE NUCLEOTIDE EXCHANGE FACTOR TUS1"/>
    <property type="match status" value="1"/>
</dbReference>
<evidence type="ECO:0000313" key="7">
    <source>
        <dbReference type="Proteomes" id="UP000320762"/>
    </source>
</evidence>
<feature type="domain" description="CNH" evidence="5">
    <location>
        <begin position="581"/>
        <end position="899"/>
    </location>
</feature>
<feature type="domain" description="DH" evidence="4">
    <location>
        <begin position="185"/>
        <end position="380"/>
    </location>
</feature>
<dbReference type="PROSITE" id="PS50003">
    <property type="entry name" value="PH_DOMAIN"/>
    <property type="match status" value="1"/>
</dbReference>
<feature type="region of interest" description="Disordered" evidence="2">
    <location>
        <begin position="50"/>
        <end position="86"/>
    </location>
</feature>
<dbReference type="PROSITE" id="PS50010">
    <property type="entry name" value="DH_2"/>
    <property type="match status" value="1"/>
</dbReference>
<feature type="compositionally biased region" description="Polar residues" evidence="2">
    <location>
        <begin position="50"/>
        <end position="59"/>
    </location>
</feature>
<dbReference type="OrthoDB" id="2272012at2759"/>
<dbReference type="GO" id="GO:0005085">
    <property type="term" value="F:guanyl-nucleotide exchange factor activity"/>
    <property type="evidence" value="ECO:0007669"/>
    <property type="project" value="UniProtKB-KW"/>
</dbReference>
<dbReference type="PANTHER" id="PTHR46572">
    <property type="entry name" value="RHO1 GDP-GTP EXCHANGE PROTEIN 1-RELATED"/>
    <property type="match status" value="1"/>
</dbReference>
<evidence type="ECO:0000256" key="2">
    <source>
        <dbReference type="SAM" id="MobiDB-lite"/>
    </source>
</evidence>
<dbReference type="SMART" id="SM00233">
    <property type="entry name" value="PH"/>
    <property type="match status" value="1"/>
</dbReference>
<evidence type="ECO:0000313" key="6">
    <source>
        <dbReference type="EMBL" id="TRM64679.1"/>
    </source>
</evidence>
<dbReference type="InterPro" id="IPR011993">
    <property type="entry name" value="PH-like_dom_sf"/>
</dbReference>
<name>A0A550CIT2_9AGAR</name>
<dbReference type="STRING" id="97359.A0A550CIT2"/>
<dbReference type="Pfam" id="PF00780">
    <property type="entry name" value="CNH"/>
    <property type="match status" value="1"/>
</dbReference>
<dbReference type="AlphaFoldDB" id="A0A550CIT2"/>
<dbReference type="SUPFAM" id="SSF48065">
    <property type="entry name" value="DBL homology domain (DH-domain)"/>
    <property type="match status" value="1"/>
</dbReference>
<dbReference type="PROSITE" id="PS50219">
    <property type="entry name" value="CNH"/>
    <property type="match status" value="1"/>
</dbReference>
<feature type="domain" description="PH" evidence="3">
    <location>
        <begin position="415"/>
        <end position="544"/>
    </location>
</feature>
<dbReference type="Proteomes" id="UP000320762">
    <property type="component" value="Unassembled WGS sequence"/>
</dbReference>
<dbReference type="GO" id="GO:0035556">
    <property type="term" value="P:intracellular signal transduction"/>
    <property type="evidence" value="ECO:0007669"/>
    <property type="project" value="InterPro"/>
</dbReference>
<dbReference type="InterPro" id="IPR001849">
    <property type="entry name" value="PH_domain"/>
</dbReference>
<comment type="caution">
    <text evidence="6">The sequence shown here is derived from an EMBL/GenBank/DDBJ whole genome shotgun (WGS) entry which is preliminary data.</text>
</comment>
<dbReference type="CDD" id="cd00160">
    <property type="entry name" value="RhoGEF"/>
    <property type="match status" value="1"/>
</dbReference>
<dbReference type="EMBL" id="VDMD01000006">
    <property type="protein sequence ID" value="TRM64679.1"/>
    <property type="molecule type" value="Genomic_DNA"/>
</dbReference>
<dbReference type="Gene3D" id="1.20.900.10">
    <property type="entry name" value="Dbl homology (DH) domain"/>
    <property type="match status" value="1"/>
</dbReference>
<dbReference type="SUPFAM" id="SSF50729">
    <property type="entry name" value="PH domain-like"/>
    <property type="match status" value="1"/>
</dbReference>
<organism evidence="6 7">
    <name type="scientific">Schizophyllum amplum</name>
    <dbReference type="NCBI Taxonomy" id="97359"/>
    <lineage>
        <taxon>Eukaryota</taxon>
        <taxon>Fungi</taxon>
        <taxon>Dikarya</taxon>
        <taxon>Basidiomycota</taxon>
        <taxon>Agaricomycotina</taxon>
        <taxon>Agaricomycetes</taxon>
        <taxon>Agaricomycetidae</taxon>
        <taxon>Agaricales</taxon>
        <taxon>Schizophyllaceae</taxon>
        <taxon>Schizophyllum</taxon>
    </lineage>
</organism>
<accession>A0A550CIT2</accession>
<dbReference type="InterPro" id="IPR001180">
    <property type="entry name" value="CNH_dom"/>
</dbReference>
<dbReference type="InterPro" id="IPR000219">
    <property type="entry name" value="DH_dom"/>
</dbReference>
<evidence type="ECO:0008006" key="8">
    <source>
        <dbReference type="Google" id="ProtNLM"/>
    </source>
</evidence>